<evidence type="ECO:0000313" key="3">
    <source>
        <dbReference type="WBParaSite" id="maker-unitig_22638-snap-gene-0.1-mRNA-1"/>
    </source>
</evidence>
<evidence type="ECO:0000256" key="1">
    <source>
        <dbReference type="SAM" id="MobiDB-lite"/>
    </source>
</evidence>
<dbReference type="WBParaSite" id="maker-unitig_22638-snap-gene-0.1-mRNA-1">
    <property type="protein sequence ID" value="maker-unitig_22638-snap-gene-0.1-mRNA-1"/>
    <property type="gene ID" value="maker-unitig_22638-snap-gene-0.1"/>
</dbReference>
<feature type="compositionally biased region" description="Low complexity" evidence="1">
    <location>
        <begin position="337"/>
        <end position="351"/>
    </location>
</feature>
<name>A0A1I8F6Q5_9PLAT</name>
<proteinExistence type="predicted"/>
<evidence type="ECO:0000313" key="2">
    <source>
        <dbReference type="Proteomes" id="UP000095280"/>
    </source>
</evidence>
<dbReference type="AlphaFoldDB" id="A0A1I8F6Q5"/>
<feature type="compositionally biased region" description="Basic and acidic residues" evidence="1">
    <location>
        <begin position="356"/>
        <end position="374"/>
    </location>
</feature>
<dbReference type="PANTHER" id="PTHR45827">
    <property type="entry name" value="SORTING NEXIN"/>
    <property type="match status" value="1"/>
</dbReference>
<dbReference type="GO" id="GO:0006897">
    <property type="term" value="P:endocytosis"/>
    <property type="evidence" value="ECO:0007669"/>
    <property type="project" value="TreeGrafter"/>
</dbReference>
<accession>A0A1I8F6Q5</accession>
<dbReference type="Gene3D" id="1.20.1270.60">
    <property type="entry name" value="Arfaptin homology (AH) domain/BAR domain"/>
    <property type="match status" value="1"/>
</dbReference>
<dbReference type="Proteomes" id="UP000095280">
    <property type="component" value="Unplaced"/>
</dbReference>
<keyword evidence="2" id="KW-1185">Reference proteome</keyword>
<dbReference type="GO" id="GO:0005886">
    <property type="term" value="C:plasma membrane"/>
    <property type="evidence" value="ECO:0007669"/>
    <property type="project" value="TreeGrafter"/>
</dbReference>
<feature type="region of interest" description="Disordered" evidence="1">
    <location>
        <begin position="315"/>
        <end position="374"/>
    </location>
</feature>
<dbReference type="InterPro" id="IPR027267">
    <property type="entry name" value="AH/BAR_dom_sf"/>
</dbReference>
<feature type="compositionally biased region" description="Low complexity" evidence="1">
    <location>
        <begin position="10"/>
        <end position="39"/>
    </location>
</feature>
<dbReference type="PANTHER" id="PTHR45827:SF1">
    <property type="entry name" value="SORTING NEXIN"/>
    <property type="match status" value="1"/>
</dbReference>
<dbReference type="GO" id="GO:0097320">
    <property type="term" value="P:plasma membrane tubulation"/>
    <property type="evidence" value="ECO:0007669"/>
    <property type="project" value="TreeGrafter"/>
</dbReference>
<organism evidence="2 3">
    <name type="scientific">Macrostomum lignano</name>
    <dbReference type="NCBI Taxonomy" id="282301"/>
    <lineage>
        <taxon>Eukaryota</taxon>
        <taxon>Metazoa</taxon>
        <taxon>Spiralia</taxon>
        <taxon>Lophotrochozoa</taxon>
        <taxon>Platyhelminthes</taxon>
        <taxon>Rhabditophora</taxon>
        <taxon>Macrostomorpha</taxon>
        <taxon>Macrostomida</taxon>
        <taxon>Macrostomidae</taxon>
        <taxon>Macrostomum</taxon>
    </lineage>
</organism>
<reference evidence="3" key="1">
    <citation type="submission" date="2016-11" db="UniProtKB">
        <authorList>
            <consortium name="WormBaseParasite"/>
        </authorList>
    </citation>
    <scope>IDENTIFICATION</scope>
</reference>
<dbReference type="GO" id="GO:0016197">
    <property type="term" value="P:endosomal transport"/>
    <property type="evidence" value="ECO:0007669"/>
    <property type="project" value="TreeGrafter"/>
</dbReference>
<sequence>VNRRRRHPVGASKLGLSSASSQRAGSTSTAAAVPAAATAGGDGSGGNKIDPRKTVRGFPKVPGIKDFLVIEEPVDVKEQDMISIVMDGDRVIWESPPTSFANPRVVVSRGTSTSTGCTSSHLQVPVRRCGSPARQADWQAATRRTHQHTAGCASCKPGPTRQWPSTPVVGPSLVFQHFVSCTDEHRRWKEGQAAAEQDKLSKGQIFHRHQGAADCGLAGTTPKKCEHNVQKEFNRVADAFTLLGQGAGRFVPKRRFENLCRAMKVDRQDYHEVAALWAASRSATSSRWWSTLQRVHRPALLPAWAGRHRARRHPAVASASACHREPHEARRRRRPPSCELASSAPPSAPRSTYMQRRMDSDFPGHDGAESYLKEQMRFHQEISNKLGSRH</sequence>
<protein>
    <submittedName>
        <fullName evidence="3">ELM2 domain-containing protein</fullName>
    </submittedName>
</protein>
<dbReference type="GO" id="GO:0031410">
    <property type="term" value="C:cytoplasmic vesicle"/>
    <property type="evidence" value="ECO:0007669"/>
    <property type="project" value="TreeGrafter"/>
</dbReference>
<dbReference type="GO" id="GO:0035091">
    <property type="term" value="F:phosphatidylinositol binding"/>
    <property type="evidence" value="ECO:0007669"/>
    <property type="project" value="TreeGrafter"/>
</dbReference>
<feature type="region of interest" description="Disordered" evidence="1">
    <location>
        <begin position="1"/>
        <end position="54"/>
    </location>
</feature>